<dbReference type="OrthoDB" id="9397520at2759"/>
<accession>A0A9D3THP9</accession>
<feature type="transmembrane region" description="Helical" evidence="2">
    <location>
        <begin position="94"/>
        <end position="115"/>
    </location>
</feature>
<dbReference type="InterPro" id="IPR038900">
    <property type="entry name" value="TMC"/>
</dbReference>
<dbReference type="PANTHER" id="PTHR23302:SF18">
    <property type="entry name" value="TRANSMEMBRANE CHANNEL-LIKE PROTEIN 1"/>
    <property type="match status" value="1"/>
</dbReference>
<dbReference type="PANTHER" id="PTHR23302">
    <property type="entry name" value="TRANSMEMBRANE CHANNEL-RELATED"/>
    <property type="match status" value="1"/>
</dbReference>
<keyword evidence="2" id="KW-1133">Transmembrane helix</keyword>
<reference evidence="3" key="1">
    <citation type="submission" date="2021-01" db="EMBL/GenBank/DDBJ databases">
        <authorList>
            <person name="Zahm M."/>
            <person name="Roques C."/>
            <person name="Cabau C."/>
            <person name="Klopp C."/>
            <person name="Donnadieu C."/>
            <person name="Jouanno E."/>
            <person name="Lampietro C."/>
            <person name="Louis A."/>
            <person name="Herpin A."/>
            <person name="Echchiki A."/>
            <person name="Berthelot C."/>
            <person name="Parey E."/>
            <person name="Roest-Crollius H."/>
            <person name="Braasch I."/>
            <person name="Postlethwait J."/>
            <person name="Bobe J."/>
            <person name="Montfort J."/>
            <person name="Bouchez O."/>
            <person name="Begum T."/>
            <person name="Mejri S."/>
            <person name="Adams A."/>
            <person name="Chen W.-J."/>
            <person name="Guiguen Y."/>
        </authorList>
    </citation>
    <scope>NUCLEOTIDE SEQUENCE</scope>
    <source>
        <strain evidence="3">YG-15Mar2019-1</strain>
        <tissue evidence="3">Brain</tissue>
    </source>
</reference>
<dbReference type="Proteomes" id="UP001046870">
    <property type="component" value="Chromosome 4"/>
</dbReference>
<keyword evidence="2" id="KW-0472">Membrane</keyword>
<evidence type="ECO:0000313" key="3">
    <source>
        <dbReference type="EMBL" id="KAG7481196.1"/>
    </source>
</evidence>
<dbReference type="EMBL" id="JAFDVH010000004">
    <property type="protein sequence ID" value="KAG7481196.1"/>
    <property type="molecule type" value="Genomic_DNA"/>
</dbReference>
<feature type="compositionally biased region" description="Acidic residues" evidence="1">
    <location>
        <begin position="9"/>
        <end position="29"/>
    </location>
</feature>
<dbReference type="GO" id="GO:0005886">
    <property type="term" value="C:plasma membrane"/>
    <property type="evidence" value="ECO:0007669"/>
    <property type="project" value="InterPro"/>
</dbReference>
<name>A0A9D3THP9_MEGAT</name>
<gene>
    <name evidence="3" type="ORF">MATL_G00064470</name>
</gene>
<evidence type="ECO:0000256" key="2">
    <source>
        <dbReference type="SAM" id="Phobius"/>
    </source>
</evidence>
<comment type="caution">
    <text evidence="3">The sequence shown here is derived from an EMBL/GenBank/DDBJ whole genome shotgun (WGS) entry which is preliminary data.</text>
</comment>
<sequence>MCQCSVSSESEESSEEDEDEEEGEEEEEERKEGALSLEELEKLKEAVEERKKLIITLRGKPWPMRKKLVTLRESQEFVEKYEGALGKGKGRKLYAYKVMMMKGYAQYSVLFYGYYNNQRAIGWLKFRMPLSYFLVGVGTVAYSYMVVIRT</sequence>
<organism evidence="3 4">
    <name type="scientific">Megalops atlanticus</name>
    <name type="common">Tarpon</name>
    <name type="synonym">Clupea gigantea</name>
    <dbReference type="NCBI Taxonomy" id="7932"/>
    <lineage>
        <taxon>Eukaryota</taxon>
        <taxon>Metazoa</taxon>
        <taxon>Chordata</taxon>
        <taxon>Craniata</taxon>
        <taxon>Vertebrata</taxon>
        <taxon>Euteleostomi</taxon>
        <taxon>Actinopterygii</taxon>
        <taxon>Neopterygii</taxon>
        <taxon>Teleostei</taxon>
        <taxon>Elopiformes</taxon>
        <taxon>Megalopidae</taxon>
        <taxon>Megalops</taxon>
    </lineage>
</organism>
<feature type="region of interest" description="Disordered" evidence="1">
    <location>
        <begin position="1"/>
        <end position="35"/>
    </location>
</feature>
<dbReference type="AlphaFoldDB" id="A0A9D3THP9"/>
<proteinExistence type="predicted"/>
<dbReference type="GO" id="GO:0060005">
    <property type="term" value="P:vestibular reflex"/>
    <property type="evidence" value="ECO:0007669"/>
    <property type="project" value="TreeGrafter"/>
</dbReference>
<evidence type="ECO:0008006" key="5">
    <source>
        <dbReference type="Google" id="ProtNLM"/>
    </source>
</evidence>
<dbReference type="GO" id="GO:0008381">
    <property type="term" value="F:mechanosensitive monoatomic ion channel activity"/>
    <property type="evidence" value="ECO:0007669"/>
    <property type="project" value="TreeGrafter"/>
</dbReference>
<evidence type="ECO:0000313" key="4">
    <source>
        <dbReference type="Proteomes" id="UP001046870"/>
    </source>
</evidence>
<evidence type="ECO:0000256" key="1">
    <source>
        <dbReference type="SAM" id="MobiDB-lite"/>
    </source>
</evidence>
<protein>
    <recommendedName>
        <fullName evidence="5">Transmembrane protein</fullName>
    </recommendedName>
</protein>
<keyword evidence="2" id="KW-0812">Transmembrane</keyword>
<dbReference type="GO" id="GO:0050910">
    <property type="term" value="P:detection of mechanical stimulus involved in sensory perception of sound"/>
    <property type="evidence" value="ECO:0007669"/>
    <property type="project" value="TreeGrafter"/>
</dbReference>
<feature type="transmembrane region" description="Helical" evidence="2">
    <location>
        <begin position="130"/>
        <end position="148"/>
    </location>
</feature>
<keyword evidence="4" id="KW-1185">Reference proteome</keyword>